<keyword evidence="2" id="KW-0285">Flavoprotein</keyword>
<dbReference type="SUPFAM" id="SSF51905">
    <property type="entry name" value="FAD/NAD(P)-binding domain"/>
    <property type="match status" value="1"/>
</dbReference>
<evidence type="ECO:0000313" key="7">
    <source>
        <dbReference type="Proteomes" id="UP000039046"/>
    </source>
</evidence>
<name>A0A0A1T322_9HYPO</name>
<evidence type="ECO:0000256" key="1">
    <source>
        <dbReference type="ARBA" id="ARBA00001974"/>
    </source>
</evidence>
<dbReference type="HOGENOM" id="CLU_032067_2_0_1"/>
<dbReference type="OrthoDB" id="66881at2759"/>
<dbReference type="Gene3D" id="3.50.50.60">
    <property type="entry name" value="FAD/NAD(P)-binding domain"/>
    <property type="match status" value="1"/>
</dbReference>
<dbReference type="Proteomes" id="UP000039046">
    <property type="component" value="Unassembled WGS sequence"/>
</dbReference>
<keyword evidence="7" id="KW-1185">Reference proteome</keyword>
<sequence length="490" mass="55820">MARVEHHDVIIIGAGLSGINTAHTMKTDMPHRKVVILEARDVCAGTWSFFKYPGFRSDSSLTTFGFKWYPWNRDNLIAQGPDIAKYIEEASKLDGSWEKIRFNHKVVACDWTTEDAKWTLAVEHNGEVTHYTANFVLSCAGYYSYTQALDSPIEGLDRFQGKVIHPQWWDESYDYTNKRVVVIGSGATAITIVPALAEKAANVIQLQRSPSYVIPRPNRSRLLTVLRWFVPISWAHTVAWWMHTVSESIQTQTFIRNPRFARWVIRFIMKLKIPKKIDANVHFNPRYNPFEQRLCICPDNEYFDALARDNCQVVTDTIKTVTEDGILLNSGEKLDADLIVTATGLHFQVFNGLYPVVDGKKIVPGENYAWRGCMLEHLPNMAFIMGYVGQSWTPGSMITGMTAVHIMKTMEKKHAKIATPTLEHFEGMPEGMALDSTANYFLKAIPRIPKSLGQGVWYGRTHLIKDVWEYFLTKVDRDIVYSGISDKKTV</sequence>
<dbReference type="GO" id="GO:0004499">
    <property type="term" value="F:N,N-dimethylaniline monooxygenase activity"/>
    <property type="evidence" value="ECO:0007669"/>
    <property type="project" value="InterPro"/>
</dbReference>
<dbReference type="GO" id="GO:0050661">
    <property type="term" value="F:NADP binding"/>
    <property type="evidence" value="ECO:0007669"/>
    <property type="project" value="InterPro"/>
</dbReference>
<dbReference type="GO" id="GO:0050660">
    <property type="term" value="F:flavin adenine dinucleotide binding"/>
    <property type="evidence" value="ECO:0007669"/>
    <property type="project" value="InterPro"/>
</dbReference>
<dbReference type="AlphaFoldDB" id="A0A0A1T322"/>
<gene>
    <name evidence="6" type="ORF">VHEMI05057</name>
</gene>
<evidence type="ECO:0000256" key="3">
    <source>
        <dbReference type="ARBA" id="ARBA00022827"/>
    </source>
</evidence>
<evidence type="ECO:0000256" key="4">
    <source>
        <dbReference type="ARBA" id="ARBA00023002"/>
    </source>
</evidence>
<dbReference type="STRING" id="1531966.A0A0A1T322"/>
<dbReference type="InterPro" id="IPR051820">
    <property type="entry name" value="FAD-binding_MO"/>
</dbReference>
<dbReference type="EMBL" id="CDHN01000002">
    <property type="protein sequence ID" value="CEJ89199.1"/>
    <property type="molecule type" value="Genomic_DNA"/>
</dbReference>
<organism evidence="6 7">
    <name type="scientific">[Torrubiella] hemipterigena</name>
    <dbReference type="NCBI Taxonomy" id="1531966"/>
    <lineage>
        <taxon>Eukaryota</taxon>
        <taxon>Fungi</taxon>
        <taxon>Dikarya</taxon>
        <taxon>Ascomycota</taxon>
        <taxon>Pezizomycotina</taxon>
        <taxon>Sordariomycetes</taxon>
        <taxon>Hypocreomycetidae</taxon>
        <taxon>Hypocreales</taxon>
        <taxon>Clavicipitaceae</taxon>
        <taxon>Clavicipitaceae incertae sedis</taxon>
        <taxon>'Torrubiella' clade</taxon>
    </lineage>
</organism>
<accession>A0A0A1T322</accession>
<keyword evidence="4" id="KW-0560">Oxidoreductase</keyword>
<proteinExistence type="predicted"/>
<dbReference type="InterPro" id="IPR036188">
    <property type="entry name" value="FAD/NAD-bd_sf"/>
</dbReference>
<dbReference type="Pfam" id="PF00743">
    <property type="entry name" value="FMO-like"/>
    <property type="match status" value="1"/>
</dbReference>
<keyword evidence="3" id="KW-0274">FAD</keyword>
<reference evidence="6 7" key="1">
    <citation type="journal article" date="2015" name="Genome Announc.">
        <title>Draft Genome Sequence and Gene Annotation of the Entomopathogenic Fungus Verticillium hemipterigenum.</title>
        <authorList>
            <person name="Horn F."/>
            <person name="Habel A."/>
            <person name="Scharf D.H."/>
            <person name="Dworschak J."/>
            <person name="Brakhage A.A."/>
            <person name="Guthke R."/>
            <person name="Hertweck C."/>
            <person name="Linde J."/>
        </authorList>
    </citation>
    <scope>NUCLEOTIDE SEQUENCE [LARGE SCALE GENOMIC DNA]</scope>
</reference>
<evidence type="ECO:0008006" key="8">
    <source>
        <dbReference type="Google" id="ProtNLM"/>
    </source>
</evidence>
<dbReference type="PANTHER" id="PTHR43872">
    <property type="entry name" value="MONOOXYGENASE, PUTATIVE (AFU_ORTHOLOGUE AFUA_8G02570)-RELATED"/>
    <property type="match status" value="1"/>
</dbReference>
<keyword evidence="5" id="KW-0503">Monooxygenase</keyword>
<dbReference type="InterPro" id="IPR020946">
    <property type="entry name" value="Flavin_mOase-like"/>
</dbReference>
<evidence type="ECO:0000256" key="2">
    <source>
        <dbReference type="ARBA" id="ARBA00022630"/>
    </source>
</evidence>
<comment type="cofactor">
    <cofactor evidence="1">
        <name>FAD</name>
        <dbReference type="ChEBI" id="CHEBI:57692"/>
    </cofactor>
</comment>
<dbReference type="PANTHER" id="PTHR43872:SF1">
    <property type="entry name" value="MONOOXYGENASE, PUTATIVE (AFU_ORTHOLOGUE AFUA_8G02570)-RELATED"/>
    <property type="match status" value="1"/>
</dbReference>
<protein>
    <recommendedName>
        <fullName evidence="8">Monooxygenase</fullName>
    </recommendedName>
</protein>
<evidence type="ECO:0000313" key="6">
    <source>
        <dbReference type="EMBL" id="CEJ89199.1"/>
    </source>
</evidence>
<evidence type="ECO:0000256" key="5">
    <source>
        <dbReference type="ARBA" id="ARBA00023033"/>
    </source>
</evidence>